<keyword evidence="1" id="KW-0067">ATP-binding</keyword>
<dbReference type="GO" id="GO:0006281">
    <property type="term" value="P:DNA repair"/>
    <property type="evidence" value="ECO:0007669"/>
    <property type="project" value="UniProtKB-KW"/>
</dbReference>
<keyword evidence="1" id="KW-0347">Helicase</keyword>
<organism evidence="4">
    <name type="scientific">Sesamum latifolium</name>
    <dbReference type="NCBI Taxonomy" id="2727402"/>
    <lineage>
        <taxon>Eukaryota</taxon>
        <taxon>Viridiplantae</taxon>
        <taxon>Streptophyta</taxon>
        <taxon>Embryophyta</taxon>
        <taxon>Tracheophyta</taxon>
        <taxon>Spermatophyta</taxon>
        <taxon>Magnoliopsida</taxon>
        <taxon>eudicotyledons</taxon>
        <taxon>Gunneridae</taxon>
        <taxon>Pentapetalae</taxon>
        <taxon>asterids</taxon>
        <taxon>lamiids</taxon>
        <taxon>Lamiales</taxon>
        <taxon>Pedaliaceae</taxon>
        <taxon>Sesamum</taxon>
    </lineage>
</organism>
<comment type="caution">
    <text evidence="4">The sequence shown here is derived from an EMBL/GenBank/DDBJ whole genome shotgun (WGS) entry which is preliminary data.</text>
</comment>
<feature type="domain" description="DNA helicase Pif1-like DEAD-box helicase" evidence="2">
    <location>
        <begin position="34"/>
        <end position="240"/>
    </location>
</feature>
<evidence type="ECO:0000256" key="1">
    <source>
        <dbReference type="RuleBase" id="RU363044"/>
    </source>
</evidence>
<keyword evidence="1" id="KW-0234">DNA repair</keyword>
<evidence type="ECO:0000313" key="4">
    <source>
        <dbReference type="EMBL" id="KAL0444392.1"/>
    </source>
</evidence>
<protein>
    <recommendedName>
        <fullName evidence="1">ATP-dependent DNA helicase</fullName>
        <ecNumber evidence="1">5.6.2.3</ecNumber>
    </recommendedName>
</protein>
<dbReference type="PANTHER" id="PTHR10492">
    <property type="match status" value="1"/>
</dbReference>
<evidence type="ECO:0000259" key="2">
    <source>
        <dbReference type="Pfam" id="PF05970"/>
    </source>
</evidence>
<dbReference type="Pfam" id="PF05970">
    <property type="entry name" value="PIF1"/>
    <property type="match status" value="1"/>
</dbReference>
<reference evidence="4" key="1">
    <citation type="submission" date="2020-06" db="EMBL/GenBank/DDBJ databases">
        <authorList>
            <person name="Li T."/>
            <person name="Hu X."/>
            <person name="Zhang T."/>
            <person name="Song X."/>
            <person name="Zhang H."/>
            <person name="Dai N."/>
            <person name="Sheng W."/>
            <person name="Hou X."/>
            <person name="Wei L."/>
        </authorList>
    </citation>
    <scope>NUCLEOTIDE SEQUENCE</scope>
    <source>
        <strain evidence="4">KEN1</strain>
        <tissue evidence="4">Leaf</tissue>
    </source>
</reference>
<dbReference type="EC" id="5.6.2.3" evidence="1"/>
<comment type="catalytic activity">
    <reaction evidence="1">
        <text>ATP + H2O = ADP + phosphate + H(+)</text>
        <dbReference type="Rhea" id="RHEA:13065"/>
        <dbReference type="ChEBI" id="CHEBI:15377"/>
        <dbReference type="ChEBI" id="CHEBI:15378"/>
        <dbReference type="ChEBI" id="CHEBI:30616"/>
        <dbReference type="ChEBI" id="CHEBI:43474"/>
        <dbReference type="ChEBI" id="CHEBI:456216"/>
        <dbReference type="EC" id="5.6.2.3"/>
    </reaction>
</comment>
<dbReference type="GO" id="GO:0043139">
    <property type="term" value="F:5'-3' DNA helicase activity"/>
    <property type="evidence" value="ECO:0007669"/>
    <property type="project" value="UniProtKB-EC"/>
</dbReference>
<evidence type="ECO:0000259" key="3">
    <source>
        <dbReference type="Pfam" id="PF21530"/>
    </source>
</evidence>
<dbReference type="AlphaFoldDB" id="A0AAW2WV13"/>
<dbReference type="PANTHER" id="PTHR10492:SF57">
    <property type="entry name" value="ATP-DEPENDENT DNA HELICASE"/>
    <property type="match status" value="1"/>
</dbReference>
<dbReference type="GO" id="GO:0016787">
    <property type="term" value="F:hydrolase activity"/>
    <property type="evidence" value="ECO:0007669"/>
    <property type="project" value="UniProtKB-KW"/>
</dbReference>
<dbReference type="InterPro" id="IPR049163">
    <property type="entry name" value="Pif1-like_2B_dom"/>
</dbReference>
<dbReference type="InterPro" id="IPR010285">
    <property type="entry name" value="DNA_helicase_pif1-like_DEAD"/>
</dbReference>
<keyword evidence="1" id="KW-0233">DNA recombination</keyword>
<dbReference type="GO" id="GO:0005524">
    <property type="term" value="F:ATP binding"/>
    <property type="evidence" value="ECO:0007669"/>
    <property type="project" value="UniProtKB-KW"/>
</dbReference>
<dbReference type="Pfam" id="PF21530">
    <property type="entry name" value="Pif1_2B_dom"/>
    <property type="match status" value="1"/>
</dbReference>
<dbReference type="EMBL" id="JACGWN010000007">
    <property type="protein sequence ID" value="KAL0444392.1"/>
    <property type="molecule type" value="Genomic_DNA"/>
</dbReference>
<comment type="cofactor">
    <cofactor evidence="1">
        <name>Mg(2+)</name>
        <dbReference type="ChEBI" id="CHEBI:18420"/>
    </cofactor>
</comment>
<reference evidence="4" key="2">
    <citation type="journal article" date="2024" name="Plant">
        <title>Genomic evolution and insights into agronomic trait innovations of Sesamum species.</title>
        <authorList>
            <person name="Miao H."/>
            <person name="Wang L."/>
            <person name="Qu L."/>
            <person name="Liu H."/>
            <person name="Sun Y."/>
            <person name="Le M."/>
            <person name="Wang Q."/>
            <person name="Wei S."/>
            <person name="Zheng Y."/>
            <person name="Lin W."/>
            <person name="Duan Y."/>
            <person name="Cao H."/>
            <person name="Xiong S."/>
            <person name="Wang X."/>
            <person name="Wei L."/>
            <person name="Li C."/>
            <person name="Ma Q."/>
            <person name="Ju M."/>
            <person name="Zhao R."/>
            <person name="Li G."/>
            <person name="Mu C."/>
            <person name="Tian Q."/>
            <person name="Mei H."/>
            <person name="Zhang T."/>
            <person name="Gao T."/>
            <person name="Zhang H."/>
        </authorList>
    </citation>
    <scope>NUCLEOTIDE SEQUENCE</scope>
    <source>
        <strain evidence="4">KEN1</strain>
    </source>
</reference>
<keyword evidence="1" id="KW-0547">Nucleotide-binding</keyword>
<comment type="similarity">
    <text evidence="1">Belongs to the helicase family.</text>
</comment>
<feature type="domain" description="DNA helicase Pif1-like 2B" evidence="3">
    <location>
        <begin position="331"/>
        <end position="376"/>
    </location>
</feature>
<dbReference type="GO" id="GO:0006310">
    <property type="term" value="P:DNA recombination"/>
    <property type="evidence" value="ECO:0007669"/>
    <property type="project" value="UniProtKB-KW"/>
</dbReference>
<gene>
    <name evidence="4" type="ORF">Slati_2161900</name>
</gene>
<dbReference type="SUPFAM" id="SSF52540">
    <property type="entry name" value="P-loop containing nucleoside triphosphate hydrolases"/>
    <property type="match status" value="2"/>
</dbReference>
<sequence length="465" mass="52642">MPPISEDSDSPLSRIIQDELSVHIPAEDLQSIDKLNENQKCAFDAIKRTISHNQSEIFFIDGPGGSGKTFLYRAILAHLRVNGHIVIATTTSGIAATLLPGGRTAHSRFKIPLKPTADSFCKIDKQSDLAELIRRATAVIWDEAPMANRYAFESVNKNFQDIMKNNLFFGGKTMILGGDFRQVLSVVKGGSLGEQVVSSLSKSIFWNVVNIIRLQQNMWSYQDEEFSQFLLRLGDGVQQSYNGDFVQLPQSMIIPWEGEHSIHQLIDSIFLNMIDHVNDANYMVGRAIITPKNIDVNKINEVLIGLFPGQEKVYTSSNSIDDDQHNLYNAEFLNSLRPSGLPPHRLILKRGSPIMLLKNVAPELGLCHGTRLICHNLCTNFIDAEIMTGPFRGKEFGAIEKFIDDNAIWIEELEEKMTSWCEMKEVQTMPNCTKYFNHRYQKWHANVHEYKYASYSIDRQKESVA</sequence>
<name>A0AAW2WV13_9LAMI</name>
<keyword evidence="1" id="KW-0378">Hydrolase</keyword>
<dbReference type="InterPro" id="IPR027417">
    <property type="entry name" value="P-loop_NTPase"/>
</dbReference>
<accession>A0AAW2WV13</accession>
<dbReference type="Gene3D" id="3.40.50.300">
    <property type="entry name" value="P-loop containing nucleotide triphosphate hydrolases"/>
    <property type="match status" value="1"/>
</dbReference>
<keyword evidence="1" id="KW-0227">DNA damage</keyword>
<dbReference type="GO" id="GO:0000723">
    <property type="term" value="P:telomere maintenance"/>
    <property type="evidence" value="ECO:0007669"/>
    <property type="project" value="InterPro"/>
</dbReference>
<proteinExistence type="inferred from homology"/>